<dbReference type="Proteomes" id="UP001168380">
    <property type="component" value="Unassembled WGS sequence"/>
</dbReference>
<gene>
    <name evidence="1" type="primary">ubiK</name>
    <name evidence="2" type="ORF">QWI16_12780</name>
</gene>
<dbReference type="Pfam" id="PF04380">
    <property type="entry name" value="BMFP"/>
    <property type="match status" value="1"/>
</dbReference>
<proteinExistence type="inferred from homology"/>
<dbReference type="RefSeq" id="WP_302713730.1">
    <property type="nucleotide sequence ID" value="NZ_JAULRT010000060.1"/>
</dbReference>
<dbReference type="InterPro" id="IPR007475">
    <property type="entry name" value="UbiK"/>
</dbReference>
<protein>
    <recommendedName>
        <fullName evidence="1">Ubiquinone biosynthesis accessory factor UbiK</fullName>
    </recommendedName>
</protein>
<dbReference type="PANTHER" id="PTHR38040:SF1">
    <property type="entry name" value="UBIQUINONE BIOSYNTHESIS ACCESSORY FACTOR UBIK"/>
    <property type="match status" value="1"/>
</dbReference>
<comment type="pathway">
    <text evidence="1">Cofactor biosynthesis; ubiquinone biosynthesis.</text>
</comment>
<evidence type="ECO:0000313" key="2">
    <source>
        <dbReference type="EMBL" id="MDO3383046.1"/>
    </source>
</evidence>
<keyword evidence="3" id="KW-1185">Reference proteome</keyword>
<accession>A0ABT8TGL2</accession>
<comment type="function">
    <text evidence="1">Required for efficient ubiquinone (coenzyme Q) biosynthesis. UbiK is probably an accessory factor of Ubi enzymes and facilitates ubiquinone biosynthesis by acting as an assembly factor, a targeting factor, or both.</text>
</comment>
<sequence length="75" mass="8628">MQNFAQQVFDELRQRLPNAEALPRPQLQAALQAALRKLDLVTREEFDAQAAVLARTRARLEALEARVTELETRRN</sequence>
<evidence type="ECO:0000256" key="1">
    <source>
        <dbReference type="HAMAP-Rule" id="MF_02216"/>
    </source>
</evidence>
<comment type="caution">
    <text evidence="2">The sequence shown here is derived from an EMBL/GenBank/DDBJ whole genome shotgun (WGS) entry which is preliminary data.</text>
</comment>
<evidence type="ECO:0000313" key="3">
    <source>
        <dbReference type="Proteomes" id="UP001168380"/>
    </source>
</evidence>
<dbReference type="PANTHER" id="PTHR38040">
    <property type="entry name" value="UBIQUINONE BIOSYNTHESIS ACCESSORY FACTOR UBIK"/>
    <property type="match status" value="1"/>
</dbReference>
<keyword evidence="1" id="KW-0963">Cytoplasm</keyword>
<name>A0ABT8TGL2_9GAMM</name>
<organism evidence="2 3">
    <name type="scientific">Gilvimarinus algae</name>
    <dbReference type="NCBI Taxonomy" id="3058037"/>
    <lineage>
        <taxon>Bacteria</taxon>
        <taxon>Pseudomonadati</taxon>
        <taxon>Pseudomonadota</taxon>
        <taxon>Gammaproteobacteria</taxon>
        <taxon>Cellvibrionales</taxon>
        <taxon>Cellvibrionaceae</taxon>
        <taxon>Gilvimarinus</taxon>
    </lineage>
</organism>
<comment type="similarity">
    <text evidence="1">Belongs to the UbiK family.</text>
</comment>
<reference evidence="2" key="1">
    <citation type="submission" date="2023-07" db="EMBL/GenBank/DDBJ databases">
        <title>Gilvimarinus algae sp. nov., isolated from the surface of Kelp.</title>
        <authorList>
            <person name="Sun Y.Y."/>
            <person name="Gong Y."/>
            <person name="Du Z.J."/>
        </authorList>
    </citation>
    <scope>NUCLEOTIDE SEQUENCE</scope>
    <source>
        <strain evidence="2">SDUM040014</strain>
    </source>
</reference>
<comment type="subcellular location">
    <subcellularLocation>
        <location evidence="1">Cytoplasm</location>
    </subcellularLocation>
</comment>
<keyword evidence="1" id="KW-0831">Ubiquinone biosynthesis</keyword>
<dbReference type="HAMAP" id="MF_02216">
    <property type="entry name" value="UbiK"/>
    <property type="match status" value="1"/>
</dbReference>
<dbReference type="EMBL" id="JAULRT010000060">
    <property type="protein sequence ID" value="MDO3383046.1"/>
    <property type="molecule type" value="Genomic_DNA"/>
</dbReference>